<feature type="region of interest" description="Disordered" evidence="2">
    <location>
        <begin position="1168"/>
        <end position="1204"/>
    </location>
</feature>
<dbReference type="Pfam" id="PF00620">
    <property type="entry name" value="RhoGAP"/>
    <property type="match status" value="1"/>
</dbReference>
<feature type="compositionally biased region" description="Acidic residues" evidence="2">
    <location>
        <begin position="776"/>
        <end position="787"/>
    </location>
</feature>
<feature type="domain" description="Rho-GAP" evidence="3">
    <location>
        <begin position="505"/>
        <end position="682"/>
    </location>
</feature>
<dbReference type="InterPro" id="IPR011993">
    <property type="entry name" value="PH-like_dom_sf"/>
</dbReference>
<dbReference type="SUPFAM" id="SSF48350">
    <property type="entry name" value="GTPase activation domain, GAP"/>
    <property type="match status" value="1"/>
</dbReference>
<keyword evidence="1" id="KW-0343">GTPase activation</keyword>
<protein>
    <submittedName>
        <fullName evidence="5">Rho-GAP domain-containing protein</fullName>
    </submittedName>
</protein>
<dbReference type="PANTHER" id="PTHR23179">
    <property type="entry name" value="T-CELL ACTIVATION RHO GTPASE ACTIVATING PROTEIN-RELATED"/>
    <property type="match status" value="1"/>
</dbReference>
<dbReference type="Gene3D" id="1.10.555.10">
    <property type="entry name" value="Rho GTPase activation protein"/>
    <property type="match status" value="1"/>
</dbReference>
<accession>A0A914HC19</accession>
<feature type="region of interest" description="Disordered" evidence="2">
    <location>
        <begin position="1"/>
        <end position="26"/>
    </location>
</feature>
<dbReference type="InterPro" id="IPR001849">
    <property type="entry name" value="PH_domain"/>
</dbReference>
<dbReference type="SMART" id="SM00324">
    <property type="entry name" value="RhoGAP"/>
    <property type="match status" value="1"/>
</dbReference>
<feature type="region of interest" description="Disordered" evidence="2">
    <location>
        <begin position="1098"/>
        <end position="1124"/>
    </location>
</feature>
<dbReference type="SUPFAM" id="SSF50729">
    <property type="entry name" value="PH domain-like"/>
    <property type="match status" value="1"/>
</dbReference>
<dbReference type="Gene3D" id="2.30.29.30">
    <property type="entry name" value="Pleckstrin-homology domain (PH domain)/Phosphotyrosine-binding domain (PTB)"/>
    <property type="match status" value="1"/>
</dbReference>
<feature type="compositionally biased region" description="Low complexity" evidence="2">
    <location>
        <begin position="103"/>
        <end position="113"/>
    </location>
</feature>
<feature type="region of interest" description="Disordered" evidence="2">
    <location>
        <begin position="48"/>
        <end position="77"/>
    </location>
</feature>
<dbReference type="InterPro" id="IPR047887">
    <property type="entry name" value="ARHGAP20_PH"/>
</dbReference>
<sequence length="1255" mass="137278">MSRKSLADFAADGAVSTRPRRSLSATRSLTDSTVHFVGRIGASLRIAPSSARRRQHKAADEELSSLDSAQLDCPKTPTLKSSLADHWFRTVRLRRRLRFGSEQQQQQQQQQQQHGEEESEETEMVALFPSHTFLEVDRAQTVAGGDQPGHNHLDESSDHPPADRSQNCPRAAVQRRYMKEGPCQLTSILSLSHHHRYLFLFNDLLLVCKQKGENSYKLKEKVALEFLWLSANNCTHSFLIGWPPTRNHIAHFSSEREKSDWFDKLNTLLQQNLSPRSTTVGVFVQIEGRHQFIRKEVRNGRKADELLEELRHELKLPVLDPHLGHYELCFCPGQSHKIARALPSSSSHQPQSTVLNASDSLSGFSSDNHQQQQHIPSPGLLRRVHSHSSIAPQLNNTLRPFHGVENVYAVLMDFVRNQLGLSLSDSQLAHLDTCPLVNCRLVLRQNGSNNPSHSHHKGAASAAAMSLVNQFRRVLGRADSSTSSSNGVAPPGRNGSGRNKRLFGRQLRGTMPPQPVLTMIDHLLLYGSETEGIFRKSPKQQTVRILRQQLDQGQVPDFHQFNVHVTASLLKEYLRCIPGELLISGNYRLWMEATADGLRHEERIRQCRKLLELLPPAHTVLLRSVLRLLRRVAANESHTKMGINALAVCVAPSLLEKLDAVESVRLVPELVMFLVEQAPALLDGFLEDGPLLFHHHQHHQQLASSSSSAGPSPSPLHQSTDSGLSEVGANGNTTMTAHAMGSKRRVHGGAGGGILRRRIGSVSPDSGKLSSSSDDPASDDDDDDGTGEDERQQSTPYGPSSNRSKKGTRWLQTNSLDVEELEGLGTAPLAMDGEEDDSEKTPVALSRENSDVKDGAKPAPNFVRQPPQYLTKNDQQKQQQNAVAEPFNCAENVAESQRMDFGTVREGIFGSEFISKLFSSHSPFDFSESPTGRKMSAASVESAGSTSSGGTATLSRRALIATTKNETLGLNGTGVARGERNPLISRQNLVNSSTAAAAVARGIARRHGRLIEKQQAEPNNNSPHMVAKAQIQRVHPISAAAIASKNVLRRPPWTPQPEKRCVTGAKAFDTKKSINNNNNTSDGMAMATAAMATTASNSARSTALPSPSLAQRKNSSFSASSLPPPNWTSAANGMMRRCSAGTGIVAANGGPPGGHGDFEGKFGRRRVSAETTAKNCPNAAQKMPPPPPPSQQSPQPKYMPPKRTAEELLLDKLEVNWSVPQIRKTFQRNTEVKPIDTVYAKLPATAAAAVGGQKQ</sequence>
<feature type="region of interest" description="Disordered" evidence="2">
    <location>
        <begin position="925"/>
        <end position="951"/>
    </location>
</feature>
<organism evidence="4 5">
    <name type="scientific">Globodera rostochiensis</name>
    <name type="common">Golden nematode worm</name>
    <name type="synonym">Heterodera rostochiensis</name>
    <dbReference type="NCBI Taxonomy" id="31243"/>
    <lineage>
        <taxon>Eukaryota</taxon>
        <taxon>Metazoa</taxon>
        <taxon>Ecdysozoa</taxon>
        <taxon>Nematoda</taxon>
        <taxon>Chromadorea</taxon>
        <taxon>Rhabditida</taxon>
        <taxon>Tylenchina</taxon>
        <taxon>Tylenchomorpha</taxon>
        <taxon>Tylenchoidea</taxon>
        <taxon>Heteroderidae</taxon>
        <taxon>Heteroderinae</taxon>
        <taxon>Globodera</taxon>
    </lineage>
</organism>
<feature type="region of interest" description="Disordered" evidence="2">
    <location>
        <begin position="477"/>
        <end position="508"/>
    </location>
</feature>
<dbReference type="Pfam" id="PF22286">
    <property type="entry name" value="RHG20_PH"/>
    <property type="match status" value="1"/>
</dbReference>
<feature type="compositionally biased region" description="Basic and acidic residues" evidence="2">
    <location>
        <begin position="149"/>
        <end position="162"/>
    </location>
</feature>
<keyword evidence="4" id="KW-1185">Reference proteome</keyword>
<evidence type="ECO:0000313" key="5">
    <source>
        <dbReference type="WBParaSite" id="Gr19_v10_g15721.t1"/>
    </source>
</evidence>
<proteinExistence type="predicted"/>
<evidence type="ECO:0000256" key="2">
    <source>
        <dbReference type="SAM" id="MobiDB-lite"/>
    </source>
</evidence>
<evidence type="ECO:0000259" key="3">
    <source>
        <dbReference type="PROSITE" id="PS50238"/>
    </source>
</evidence>
<dbReference type="Proteomes" id="UP000887572">
    <property type="component" value="Unplaced"/>
</dbReference>
<dbReference type="AlphaFoldDB" id="A0A914HC19"/>
<evidence type="ECO:0000256" key="1">
    <source>
        <dbReference type="ARBA" id="ARBA00022468"/>
    </source>
</evidence>
<dbReference type="WBParaSite" id="Gr19_v10_g15721.t1">
    <property type="protein sequence ID" value="Gr19_v10_g15721.t1"/>
    <property type="gene ID" value="Gr19_v10_g15721"/>
</dbReference>
<dbReference type="PROSITE" id="PS50238">
    <property type="entry name" value="RHOGAP"/>
    <property type="match status" value="1"/>
</dbReference>
<feature type="region of interest" description="Disordered" evidence="2">
    <location>
        <begin position="142"/>
        <end position="168"/>
    </location>
</feature>
<feature type="compositionally biased region" description="Low complexity" evidence="2">
    <location>
        <begin position="700"/>
        <end position="717"/>
    </location>
</feature>
<reference evidence="5" key="1">
    <citation type="submission" date="2022-11" db="UniProtKB">
        <authorList>
            <consortium name="WormBaseParasite"/>
        </authorList>
    </citation>
    <scope>IDENTIFICATION</scope>
</reference>
<feature type="compositionally biased region" description="Polar residues" evidence="2">
    <location>
        <begin position="1104"/>
        <end position="1124"/>
    </location>
</feature>
<dbReference type="PANTHER" id="PTHR23179:SF3">
    <property type="entry name" value="RHO GTPASE-ACTIVATING PROTEIN 20"/>
    <property type="match status" value="1"/>
</dbReference>
<dbReference type="InterPro" id="IPR000198">
    <property type="entry name" value="RhoGAP_dom"/>
</dbReference>
<feature type="compositionally biased region" description="Low complexity" evidence="2">
    <location>
        <begin position="760"/>
        <end position="775"/>
    </location>
</feature>
<evidence type="ECO:0000313" key="4">
    <source>
        <dbReference type="Proteomes" id="UP000887572"/>
    </source>
</evidence>
<dbReference type="GO" id="GO:0005096">
    <property type="term" value="F:GTPase activator activity"/>
    <property type="evidence" value="ECO:0007669"/>
    <property type="project" value="UniProtKB-KW"/>
</dbReference>
<feature type="compositionally biased region" description="Low complexity" evidence="2">
    <location>
        <begin position="936"/>
        <end position="951"/>
    </location>
</feature>
<dbReference type="InterPro" id="IPR008936">
    <property type="entry name" value="Rho_GTPase_activation_prot"/>
</dbReference>
<dbReference type="SMART" id="SM00233">
    <property type="entry name" value="PH"/>
    <property type="match status" value="1"/>
</dbReference>
<name>A0A914HC19_GLORO</name>
<feature type="compositionally biased region" description="Polar residues" evidence="2">
    <location>
        <begin position="793"/>
        <end position="802"/>
    </location>
</feature>
<feature type="region of interest" description="Disordered" evidence="2">
    <location>
        <begin position="696"/>
        <end position="867"/>
    </location>
</feature>
<feature type="region of interest" description="Disordered" evidence="2">
    <location>
        <begin position="99"/>
        <end position="123"/>
    </location>
</feature>
<dbReference type="GO" id="GO:0007165">
    <property type="term" value="P:signal transduction"/>
    <property type="evidence" value="ECO:0007669"/>
    <property type="project" value="InterPro"/>
</dbReference>